<feature type="chain" id="PRO_5032710483" evidence="1">
    <location>
        <begin position="23"/>
        <end position="137"/>
    </location>
</feature>
<keyword evidence="3" id="KW-1185">Reference proteome</keyword>
<protein>
    <submittedName>
        <fullName evidence="2">Uncharacterized protein</fullName>
    </submittedName>
</protein>
<comment type="caution">
    <text evidence="2">The sequence shown here is derived from an EMBL/GenBank/DDBJ whole genome shotgun (WGS) entry which is preliminary data.</text>
</comment>
<dbReference type="AlphaFoldDB" id="A0A844G2L5"/>
<dbReference type="EMBL" id="VUNS01000005">
    <property type="protein sequence ID" value="MST96689.1"/>
    <property type="molecule type" value="Genomic_DNA"/>
</dbReference>
<reference evidence="2 3" key="1">
    <citation type="submission" date="2019-08" db="EMBL/GenBank/DDBJ databases">
        <title>In-depth cultivation of the pig gut microbiome towards novel bacterial diversity and tailored functional studies.</title>
        <authorList>
            <person name="Wylensek D."/>
            <person name="Hitch T.C.A."/>
            <person name="Clavel T."/>
        </authorList>
    </citation>
    <scope>NUCLEOTIDE SEQUENCE [LARGE SCALE GENOMIC DNA]</scope>
    <source>
        <strain evidence="2 3">BBE-744-WT-12</strain>
    </source>
</reference>
<evidence type="ECO:0000256" key="1">
    <source>
        <dbReference type="SAM" id="SignalP"/>
    </source>
</evidence>
<accession>A0A844G2L5</accession>
<keyword evidence="1" id="KW-0732">Signal</keyword>
<name>A0A844G2L5_9BACT</name>
<gene>
    <name evidence="2" type="ORF">FYJ85_06480</name>
</gene>
<feature type="signal peptide" evidence="1">
    <location>
        <begin position="1"/>
        <end position="22"/>
    </location>
</feature>
<proteinExistence type="predicted"/>
<evidence type="ECO:0000313" key="3">
    <source>
        <dbReference type="Proteomes" id="UP000435649"/>
    </source>
</evidence>
<dbReference type="RefSeq" id="WP_106052578.1">
    <property type="nucleotide sequence ID" value="NZ_CALXOB010000060.1"/>
</dbReference>
<sequence>MKKFVLLSLLLLFAVLGITAAAAVSSGNAVVSAAVLSRCAAEAGADRTLAPAAPQQQSDDAFFLRCGGDTVNGLICRLNETARPLSARLVLSCFEIARILAEETPRGREFAPVTDSHPQILIWLASYLEVRAGPALA</sequence>
<evidence type="ECO:0000313" key="2">
    <source>
        <dbReference type="EMBL" id="MST96689.1"/>
    </source>
</evidence>
<dbReference type="Proteomes" id="UP000435649">
    <property type="component" value="Unassembled WGS sequence"/>
</dbReference>
<organism evidence="2 3">
    <name type="scientific">Victivallis lenta</name>
    <dbReference type="NCBI Taxonomy" id="2606640"/>
    <lineage>
        <taxon>Bacteria</taxon>
        <taxon>Pseudomonadati</taxon>
        <taxon>Lentisphaerota</taxon>
        <taxon>Lentisphaeria</taxon>
        <taxon>Victivallales</taxon>
        <taxon>Victivallaceae</taxon>
        <taxon>Victivallis</taxon>
    </lineage>
</organism>